<dbReference type="PROSITE" id="PS00262">
    <property type="entry name" value="INSULIN"/>
    <property type="match status" value="1"/>
</dbReference>
<dbReference type="AlphaFoldDB" id="A0AAD8DPN6"/>
<dbReference type="InterPro" id="IPR022353">
    <property type="entry name" value="Insulin_CS"/>
</dbReference>
<dbReference type="InterPro" id="IPR036438">
    <property type="entry name" value="Insulin-like_sf"/>
</dbReference>
<sequence length="99" mass="11362">MPVKYFLLITLVLTLSEHMASCHILTSTNSDVSMLTCMKMLTYAVADVLCPRYGDYSSEEVFVPSVPREMMAEKWAQRESLLKRCCMKPCSYTELMQMC</sequence>
<evidence type="ECO:0000256" key="1">
    <source>
        <dbReference type="ARBA" id="ARBA00009034"/>
    </source>
</evidence>
<comment type="similarity">
    <text evidence="1">Belongs to the insulin family.</text>
</comment>
<accession>A0AAD8DPN6</accession>
<keyword evidence="3 4" id="KW-0732">Signal</keyword>
<keyword evidence="6" id="KW-1185">Reference proteome</keyword>
<reference evidence="5" key="1">
    <citation type="submission" date="2023-03" db="EMBL/GenBank/DDBJ databases">
        <title>Chromosome-level genomes of two armyworms, Mythimna separata and Mythimna loreyi, provide insights into the biosynthesis and reception of sex pheromones.</title>
        <authorList>
            <person name="Zhao H."/>
        </authorList>
    </citation>
    <scope>NUCLEOTIDE SEQUENCE</scope>
    <source>
        <strain evidence="5">BeijingLab</strain>
        <tissue evidence="5">Pupa</tissue>
    </source>
</reference>
<dbReference type="GO" id="GO:0005576">
    <property type="term" value="C:extracellular region"/>
    <property type="evidence" value="ECO:0007669"/>
    <property type="project" value="UniProtKB-ARBA"/>
</dbReference>
<proteinExistence type="inferred from homology"/>
<keyword evidence="2" id="KW-0165">Cleavage on pair of basic residues</keyword>
<dbReference type="SUPFAM" id="SSF56994">
    <property type="entry name" value="Insulin-like"/>
    <property type="match status" value="1"/>
</dbReference>
<dbReference type="Gene3D" id="1.10.100.10">
    <property type="entry name" value="Insulin-like"/>
    <property type="match status" value="1"/>
</dbReference>
<gene>
    <name evidence="5" type="ORF">PYW07_013715</name>
</gene>
<name>A0AAD8DPN6_MYTSE</name>
<evidence type="ECO:0000313" key="5">
    <source>
        <dbReference type="EMBL" id="KAJ8713345.1"/>
    </source>
</evidence>
<dbReference type="Proteomes" id="UP001231518">
    <property type="component" value="Chromosome 4"/>
</dbReference>
<evidence type="ECO:0000256" key="2">
    <source>
        <dbReference type="ARBA" id="ARBA00022685"/>
    </source>
</evidence>
<feature type="signal peptide" evidence="4">
    <location>
        <begin position="1"/>
        <end position="22"/>
    </location>
</feature>
<feature type="chain" id="PRO_5042173736" evidence="4">
    <location>
        <begin position="23"/>
        <end position="99"/>
    </location>
</feature>
<evidence type="ECO:0000313" key="6">
    <source>
        <dbReference type="Proteomes" id="UP001231518"/>
    </source>
</evidence>
<evidence type="ECO:0000256" key="4">
    <source>
        <dbReference type="SAM" id="SignalP"/>
    </source>
</evidence>
<dbReference type="EMBL" id="JARGEI010000020">
    <property type="protein sequence ID" value="KAJ8713345.1"/>
    <property type="molecule type" value="Genomic_DNA"/>
</dbReference>
<comment type="caution">
    <text evidence="5">The sequence shown here is derived from an EMBL/GenBank/DDBJ whole genome shotgun (WGS) entry which is preliminary data.</text>
</comment>
<protein>
    <submittedName>
        <fullName evidence="5">Uncharacterized protein</fullName>
    </submittedName>
</protein>
<organism evidence="5 6">
    <name type="scientific">Mythimna separata</name>
    <name type="common">Oriental armyworm</name>
    <name type="synonym">Pseudaletia separata</name>
    <dbReference type="NCBI Taxonomy" id="271217"/>
    <lineage>
        <taxon>Eukaryota</taxon>
        <taxon>Metazoa</taxon>
        <taxon>Ecdysozoa</taxon>
        <taxon>Arthropoda</taxon>
        <taxon>Hexapoda</taxon>
        <taxon>Insecta</taxon>
        <taxon>Pterygota</taxon>
        <taxon>Neoptera</taxon>
        <taxon>Endopterygota</taxon>
        <taxon>Lepidoptera</taxon>
        <taxon>Glossata</taxon>
        <taxon>Ditrysia</taxon>
        <taxon>Noctuoidea</taxon>
        <taxon>Noctuidae</taxon>
        <taxon>Noctuinae</taxon>
        <taxon>Hadenini</taxon>
        <taxon>Mythimna</taxon>
    </lineage>
</organism>
<evidence type="ECO:0000256" key="3">
    <source>
        <dbReference type="ARBA" id="ARBA00022729"/>
    </source>
</evidence>